<dbReference type="Gene3D" id="3.90.1300.10">
    <property type="entry name" value="Amidase signature (AS) domain"/>
    <property type="match status" value="1"/>
</dbReference>
<feature type="signal peptide" evidence="1">
    <location>
        <begin position="1"/>
        <end position="23"/>
    </location>
</feature>
<dbReference type="PROSITE" id="PS51257">
    <property type="entry name" value="PROKAR_LIPOPROTEIN"/>
    <property type="match status" value="1"/>
</dbReference>
<evidence type="ECO:0000313" key="3">
    <source>
        <dbReference type="EMBL" id="MDA0167231.1"/>
    </source>
</evidence>
<keyword evidence="1" id="KW-0732">Signal</keyword>
<evidence type="ECO:0000313" key="4">
    <source>
        <dbReference type="Proteomes" id="UP001149140"/>
    </source>
</evidence>
<dbReference type="PANTHER" id="PTHR42678">
    <property type="entry name" value="AMIDASE"/>
    <property type="match status" value="1"/>
</dbReference>
<dbReference type="RefSeq" id="WP_270046481.1">
    <property type="nucleotide sequence ID" value="NZ_JAPDOD010000094.1"/>
</dbReference>
<evidence type="ECO:0000256" key="1">
    <source>
        <dbReference type="SAM" id="SignalP"/>
    </source>
</evidence>
<feature type="chain" id="PRO_5040928536" evidence="1">
    <location>
        <begin position="24"/>
        <end position="776"/>
    </location>
</feature>
<comment type="caution">
    <text evidence="3">The sequence shown here is derived from an EMBL/GenBank/DDBJ whole genome shotgun (WGS) entry which is preliminary data.</text>
</comment>
<feature type="domain" description="Amidase" evidence="2">
    <location>
        <begin position="127"/>
        <end position="384"/>
    </location>
</feature>
<dbReference type="PANTHER" id="PTHR42678:SF34">
    <property type="entry name" value="OS04G0183300 PROTEIN"/>
    <property type="match status" value="1"/>
</dbReference>
<dbReference type="InterPro" id="IPR036928">
    <property type="entry name" value="AS_sf"/>
</dbReference>
<proteinExistence type="predicted"/>
<sequence>MVRIAAVAALAASFACVAPGVAAARNGPGEIGDGFVLGEATIPQIQAALQSHQITVTDLVEGYLSRIKAYNGTCVNQPQGVLGPITMIPDAGKVNALITLNLRPANRLAWGFDDRKARSMTDATDNNAAMPDALETAAAQDAEFARTGKLLPLQGVVMSIKDQYDTFDMRSTSGGDAAWANDRPPADSTVVERLRKAGAIILAKANLDEYAGGAARSSFGGTECNPYDTTRDPGGSSGGSATSVSMNFVTCAIGEETGGSIVKPSSFNDVVGVVPTRELVSAAGMIQRGLNTRVGPICRTVADAARILQAYKGWDPKDELTSFGDGRSPDSFDTTTKTTLAGMRIGVIREYMDKALFNAVDTQNIDITNAAIDQLRALGATIVDPGEHGALFQSCVDKYLPKWQNQQFVRGFPTLFPTDPTTGLPTTDQLQTLLDMYFDPSKVPHTATGRPSIRSFGGTGSDAGEAKFNFNQYIHDRGDAKIHNLTELIANSQFWTDPNPAMGNRRSGLVSTDRATTLATASATQTRFAVQTVVSTCFAHNDLDAVVFPTGNVPPGVLTSPEEPSLNDRGIVWSGLSAYGFPAMTIPSGFTTQVYDRDASGVLLPPKPAALPVGVQLLGLPFNEQKLITIGAAYQAASQKRVPPPAFPPVPQTAITAVTASVGGTVPATLGLSVTSGSFGAFAPGVAKDYTASSTATVVSTAGDAALSYSDPGHLTNGAFSLPSALEVTLSKATWTAAVSNDAVTVGFKQHVAAGDALRTGSYSKTLTFTLSTTTP</sequence>
<dbReference type="InterPro" id="IPR023631">
    <property type="entry name" value="Amidase_dom"/>
</dbReference>
<protein>
    <submittedName>
        <fullName evidence="3">Amidase</fullName>
    </submittedName>
</protein>
<organism evidence="3 4">
    <name type="scientific">Solirubrobacter ginsenosidimutans</name>
    <dbReference type="NCBI Taxonomy" id="490573"/>
    <lineage>
        <taxon>Bacteria</taxon>
        <taxon>Bacillati</taxon>
        <taxon>Actinomycetota</taxon>
        <taxon>Thermoleophilia</taxon>
        <taxon>Solirubrobacterales</taxon>
        <taxon>Solirubrobacteraceae</taxon>
        <taxon>Solirubrobacter</taxon>
    </lineage>
</organism>
<gene>
    <name evidence="3" type="ORF">OM076_43630</name>
</gene>
<name>A0A9X3N4R3_9ACTN</name>
<dbReference type="Proteomes" id="UP001149140">
    <property type="component" value="Unassembled WGS sequence"/>
</dbReference>
<dbReference type="SUPFAM" id="SSF75304">
    <property type="entry name" value="Amidase signature (AS) enzymes"/>
    <property type="match status" value="1"/>
</dbReference>
<dbReference type="AlphaFoldDB" id="A0A9X3N4R3"/>
<dbReference type="Pfam" id="PF01425">
    <property type="entry name" value="Amidase"/>
    <property type="match status" value="1"/>
</dbReference>
<keyword evidence="4" id="KW-1185">Reference proteome</keyword>
<evidence type="ECO:0000259" key="2">
    <source>
        <dbReference type="Pfam" id="PF01425"/>
    </source>
</evidence>
<dbReference type="EMBL" id="JAPDOD010000094">
    <property type="protein sequence ID" value="MDA0167231.1"/>
    <property type="molecule type" value="Genomic_DNA"/>
</dbReference>
<reference evidence="3" key="1">
    <citation type="submission" date="2022-10" db="EMBL/GenBank/DDBJ databases">
        <title>The WGS of Solirubrobacter ginsenosidimutans DSM 21036.</title>
        <authorList>
            <person name="Jiang Z."/>
        </authorList>
    </citation>
    <scope>NUCLEOTIDE SEQUENCE</scope>
    <source>
        <strain evidence="3">DSM 21036</strain>
    </source>
</reference>
<accession>A0A9X3N4R3</accession>